<feature type="compositionally biased region" description="Low complexity" evidence="1">
    <location>
        <begin position="87"/>
        <end position="106"/>
    </location>
</feature>
<feature type="compositionally biased region" description="Polar residues" evidence="1">
    <location>
        <begin position="122"/>
        <end position="166"/>
    </location>
</feature>
<feature type="signal peptide" evidence="2">
    <location>
        <begin position="1"/>
        <end position="20"/>
    </location>
</feature>
<feature type="compositionally biased region" description="Polar residues" evidence="1">
    <location>
        <begin position="173"/>
        <end position="182"/>
    </location>
</feature>
<proteinExistence type="predicted"/>
<feature type="compositionally biased region" description="Polar residues" evidence="1">
    <location>
        <begin position="587"/>
        <end position="596"/>
    </location>
</feature>
<evidence type="ECO:0000313" key="3">
    <source>
        <dbReference type="EMBL" id="KAL1530650.1"/>
    </source>
</evidence>
<feature type="region of interest" description="Disordered" evidence="1">
    <location>
        <begin position="531"/>
        <end position="615"/>
    </location>
</feature>
<comment type="caution">
    <text evidence="3">The sequence shown here is derived from an EMBL/GenBank/DDBJ whole genome shotgun (WGS) entry which is preliminary data.</text>
</comment>
<gene>
    <name evidence="3" type="ORF">AB1Y20_001550</name>
</gene>
<reference evidence="3 4" key="1">
    <citation type="journal article" date="2024" name="Science">
        <title>Giant polyketide synthase enzymes in the biosynthesis of giant marine polyether toxins.</title>
        <authorList>
            <person name="Fallon T.R."/>
            <person name="Shende V.V."/>
            <person name="Wierzbicki I.H."/>
            <person name="Pendleton A.L."/>
            <person name="Watervoot N.F."/>
            <person name="Auber R.P."/>
            <person name="Gonzalez D.J."/>
            <person name="Wisecaver J.H."/>
            <person name="Moore B.S."/>
        </authorList>
    </citation>
    <scope>NUCLEOTIDE SEQUENCE [LARGE SCALE GENOMIC DNA]</scope>
    <source>
        <strain evidence="3 4">12B1</strain>
    </source>
</reference>
<evidence type="ECO:0000256" key="2">
    <source>
        <dbReference type="SAM" id="SignalP"/>
    </source>
</evidence>
<feature type="region of interest" description="Disordered" evidence="1">
    <location>
        <begin position="41"/>
        <end position="182"/>
    </location>
</feature>
<accession>A0AB34KE02</accession>
<protein>
    <submittedName>
        <fullName evidence="3">Uncharacterized protein</fullName>
    </submittedName>
</protein>
<dbReference type="Proteomes" id="UP001515480">
    <property type="component" value="Unassembled WGS sequence"/>
</dbReference>
<feature type="compositionally biased region" description="Low complexity" evidence="1">
    <location>
        <begin position="49"/>
        <end position="59"/>
    </location>
</feature>
<name>A0AB34KE02_PRYPA</name>
<evidence type="ECO:0000313" key="4">
    <source>
        <dbReference type="Proteomes" id="UP001515480"/>
    </source>
</evidence>
<evidence type="ECO:0000256" key="1">
    <source>
        <dbReference type="SAM" id="MobiDB-lite"/>
    </source>
</evidence>
<sequence>MPNLALSLPLSLCEVTSSHADPDQFSDFDAYLSARRATYTTDAQDKPDIQAAISQAAQRISRRRAQQREEELQKIREAHRRLSSARPQGAASSHSPAAGASSTTPSLPTPAPRDRPPPLTPGESSGSDYATPQSTLCISAVRTSTRTHTPGSVEGTSSGALPSRDSSLPRESAPSSTVPCPSYNPTAIASVEALSSIHACSSADAPSLDAPFSRDAHSSADPSCSIDPPPTIARAALRAAEMEETAACVPLLSVARLNAHKAGWRARRAMESARGLLLREQLAEVHRVRSELSLELRAAGGEAASFERKLLSQLEAQVPRQVEQLLELCRQPLPAPAKAGAAVTSGRAKPHARDASSLAAVVRKKEASRVVVPPRAARQMRAEDTASIEEEPSCNARAQVTAPPSSHPKASIRIAQAKGDEAPANHPPQPPPPPPPPAADGARGATRAYLKRRTFTLKPQRLDWSGVASRVGAPPALRAASHTASLSGGSASLDERHSTCFASFKEGDASDRSGACLGACNASLGRSNAPLQGGKASLRRGSASVGRREGPHGNSYASHVGRYASHTRGDTSLRDGHPGLRGATPSLRGSTHTVQQPPRGGKVHAPRARKLSMERSTVPARYARTPFVIPEQGSEWEARWEGASRQDRLAMLAEMAYPSCAPPRTECSDTAGNFGGWGVENEGAVVRRTAGDRGAHSTESVLRTLLAPNIRPSLERHAAALKEI</sequence>
<feature type="region of interest" description="Disordered" evidence="1">
    <location>
        <begin position="206"/>
        <end position="227"/>
    </location>
</feature>
<dbReference type="AlphaFoldDB" id="A0AB34KE02"/>
<keyword evidence="4" id="KW-1185">Reference proteome</keyword>
<feature type="compositionally biased region" description="Basic and acidic residues" evidence="1">
    <location>
        <begin position="66"/>
        <end position="76"/>
    </location>
</feature>
<organism evidence="3 4">
    <name type="scientific">Prymnesium parvum</name>
    <name type="common">Toxic golden alga</name>
    <dbReference type="NCBI Taxonomy" id="97485"/>
    <lineage>
        <taxon>Eukaryota</taxon>
        <taxon>Haptista</taxon>
        <taxon>Haptophyta</taxon>
        <taxon>Prymnesiophyceae</taxon>
        <taxon>Prymnesiales</taxon>
        <taxon>Prymnesiaceae</taxon>
        <taxon>Prymnesium</taxon>
    </lineage>
</organism>
<keyword evidence="2" id="KW-0732">Signal</keyword>
<feature type="compositionally biased region" description="Pro residues" evidence="1">
    <location>
        <begin position="425"/>
        <end position="438"/>
    </location>
</feature>
<feature type="chain" id="PRO_5044240676" evidence="2">
    <location>
        <begin position="21"/>
        <end position="724"/>
    </location>
</feature>
<feature type="region of interest" description="Disordered" evidence="1">
    <location>
        <begin position="340"/>
        <end position="445"/>
    </location>
</feature>
<dbReference type="EMBL" id="JBGBPQ010000001">
    <property type="protein sequence ID" value="KAL1530650.1"/>
    <property type="molecule type" value="Genomic_DNA"/>
</dbReference>
<feature type="compositionally biased region" description="Basic and acidic residues" evidence="1">
    <location>
        <begin position="567"/>
        <end position="578"/>
    </location>
</feature>
<feature type="compositionally biased region" description="Basic residues" evidence="1">
    <location>
        <begin position="601"/>
        <end position="610"/>
    </location>
</feature>